<organism evidence="2 3">
    <name type="scientific">Colletotrichum phormii</name>
    <dbReference type="NCBI Taxonomy" id="359342"/>
    <lineage>
        <taxon>Eukaryota</taxon>
        <taxon>Fungi</taxon>
        <taxon>Dikarya</taxon>
        <taxon>Ascomycota</taxon>
        <taxon>Pezizomycotina</taxon>
        <taxon>Sordariomycetes</taxon>
        <taxon>Hypocreomycetidae</taxon>
        <taxon>Glomerellales</taxon>
        <taxon>Glomerellaceae</taxon>
        <taxon>Colletotrichum</taxon>
        <taxon>Colletotrichum acutatum species complex</taxon>
    </lineage>
</organism>
<evidence type="ECO:0000313" key="3">
    <source>
        <dbReference type="Proteomes" id="UP001243989"/>
    </source>
</evidence>
<comment type="caution">
    <text evidence="2">The sequence shown here is derived from an EMBL/GenBank/DDBJ whole genome shotgun (WGS) entry which is preliminary data.</text>
</comment>
<dbReference type="AlphaFoldDB" id="A0AAJ0EEE7"/>
<dbReference type="Proteomes" id="UP001243989">
    <property type="component" value="Unassembled WGS sequence"/>
</dbReference>
<proteinExistence type="predicted"/>
<evidence type="ECO:0000313" key="2">
    <source>
        <dbReference type="EMBL" id="KAK1635949.1"/>
    </source>
</evidence>
<reference evidence="2" key="1">
    <citation type="submission" date="2021-06" db="EMBL/GenBank/DDBJ databases">
        <title>Comparative genomics, transcriptomics and evolutionary studies reveal genomic signatures of adaptation to plant cell wall in hemibiotrophic fungi.</title>
        <authorList>
            <consortium name="DOE Joint Genome Institute"/>
            <person name="Baroncelli R."/>
            <person name="Diaz J.F."/>
            <person name="Benocci T."/>
            <person name="Peng M."/>
            <person name="Battaglia E."/>
            <person name="Haridas S."/>
            <person name="Andreopoulos W."/>
            <person name="Labutti K."/>
            <person name="Pangilinan J."/>
            <person name="Floch G.L."/>
            <person name="Makela M.R."/>
            <person name="Henrissat B."/>
            <person name="Grigoriev I.V."/>
            <person name="Crouch J.A."/>
            <person name="De Vries R.P."/>
            <person name="Sukno S.A."/>
            <person name="Thon M.R."/>
        </authorList>
    </citation>
    <scope>NUCLEOTIDE SEQUENCE</scope>
    <source>
        <strain evidence="2">CBS 102054</strain>
    </source>
</reference>
<keyword evidence="1" id="KW-0472">Membrane</keyword>
<accession>A0AAJ0EEE7</accession>
<feature type="transmembrane region" description="Helical" evidence="1">
    <location>
        <begin position="42"/>
        <end position="60"/>
    </location>
</feature>
<dbReference type="RefSeq" id="XP_060444556.1">
    <property type="nucleotide sequence ID" value="XM_060590456.1"/>
</dbReference>
<sequence>MHNSVRFGLMWAAAVRVRDGLRNRVWFEPRGRRGGEGRRGELFCFLSWRLYLLGFCLTFLSRMVSTGVWGEMMQTCVSVGIVCFLLRLE</sequence>
<gene>
    <name evidence="2" type="ORF">BDP81DRAFT_428759</name>
</gene>
<evidence type="ECO:0000256" key="1">
    <source>
        <dbReference type="SAM" id="Phobius"/>
    </source>
</evidence>
<name>A0AAJ0EEE7_9PEZI</name>
<keyword evidence="1" id="KW-1133">Transmembrane helix</keyword>
<protein>
    <submittedName>
        <fullName evidence="2">Uncharacterized protein</fullName>
    </submittedName>
</protein>
<keyword evidence="1" id="KW-0812">Transmembrane</keyword>
<dbReference type="EMBL" id="JAHMHQ010000011">
    <property type="protein sequence ID" value="KAK1635949.1"/>
    <property type="molecule type" value="Genomic_DNA"/>
</dbReference>
<keyword evidence="3" id="KW-1185">Reference proteome</keyword>
<dbReference type="GeneID" id="85475318"/>